<proteinExistence type="inferred from homology"/>
<evidence type="ECO:0000259" key="4">
    <source>
        <dbReference type="Pfam" id="PF13407"/>
    </source>
</evidence>
<organism evidence="5 6">
    <name type="scientific">candidate division KSB3 bacterium</name>
    <dbReference type="NCBI Taxonomy" id="2044937"/>
    <lineage>
        <taxon>Bacteria</taxon>
        <taxon>candidate division KSB3</taxon>
    </lineage>
</organism>
<reference evidence="5 6" key="1">
    <citation type="submission" date="2017-10" db="EMBL/GenBank/DDBJ databases">
        <title>Novel microbial diversity and functional potential in the marine mammal oral microbiome.</title>
        <authorList>
            <person name="Dudek N.K."/>
            <person name="Sun C.L."/>
            <person name="Burstein D."/>
            <person name="Kantor R.S."/>
            <person name="Aliaga Goltsman D.S."/>
            <person name="Bik E.M."/>
            <person name="Thomas B.C."/>
            <person name="Banfield J.F."/>
            <person name="Relman D.A."/>
        </authorList>
    </citation>
    <scope>NUCLEOTIDE SEQUENCE [LARGE SCALE GENOMIC DNA]</scope>
    <source>
        <strain evidence="5">DOLJORAL78_47_16</strain>
    </source>
</reference>
<accession>A0A2G6KIQ9</accession>
<dbReference type="Pfam" id="PF13407">
    <property type="entry name" value="Peripla_BP_4"/>
    <property type="match status" value="1"/>
</dbReference>
<feature type="domain" description="Periplasmic binding protein" evidence="4">
    <location>
        <begin position="23"/>
        <end position="283"/>
    </location>
</feature>
<gene>
    <name evidence="5" type="ORF">CSA56_03785</name>
</gene>
<dbReference type="GO" id="GO:0030246">
    <property type="term" value="F:carbohydrate binding"/>
    <property type="evidence" value="ECO:0007669"/>
    <property type="project" value="UniProtKB-ARBA"/>
</dbReference>
<name>A0A2G6KIQ9_9BACT</name>
<evidence type="ECO:0000313" key="5">
    <source>
        <dbReference type="EMBL" id="PIE35553.1"/>
    </source>
</evidence>
<comment type="caution">
    <text evidence="5">The sequence shown here is derived from an EMBL/GenBank/DDBJ whole genome shotgun (WGS) entry which is preliminary data.</text>
</comment>
<dbReference type="InterPro" id="IPR028082">
    <property type="entry name" value="Peripla_BP_I"/>
</dbReference>
<protein>
    <recommendedName>
        <fullName evidence="4">Periplasmic binding protein domain-containing protein</fullName>
    </recommendedName>
</protein>
<evidence type="ECO:0000256" key="2">
    <source>
        <dbReference type="ARBA" id="ARBA00007639"/>
    </source>
</evidence>
<dbReference type="AlphaFoldDB" id="A0A2G6KIQ9"/>
<sequence length="318" mass="34832">MLFLWIALSSCSNEQEGKETLTFAFVPGVVNDSFYYAMERGAREKAQKLGVHLLVAEYPASWGPEAQIPVLEAVAASEDLDLILIAPASVDALIAPLQKIHKQGIEIITVDTFLGDGDYSKESDYSFPLSYIGTDNELGGKKIAENLAVLLGEKGKLYVNTTNPDVSSVIGRVKGFQQGIAEFPGMEVVGVDYNLDVQQKAREQTLAALQKYPDLVGVFGTNLFSAQGSYQAVVDAGLTGAVKIASWDASQELIHALKEGQLDLVLAQKPAEMGALAVEWGYKFFKDRIQVPKKVIPGFEFFTRENVNDPEMQEFIYH</sequence>
<dbReference type="Gene3D" id="3.40.50.2300">
    <property type="match status" value="2"/>
</dbReference>
<dbReference type="Proteomes" id="UP000230821">
    <property type="component" value="Unassembled WGS sequence"/>
</dbReference>
<dbReference type="PANTHER" id="PTHR46847:SF1">
    <property type="entry name" value="D-ALLOSE-BINDING PERIPLASMIC PROTEIN-RELATED"/>
    <property type="match status" value="1"/>
</dbReference>
<dbReference type="PANTHER" id="PTHR46847">
    <property type="entry name" value="D-ALLOSE-BINDING PERIPLASMIC PROTEIN-RELATED"/>
    <property type="match status" value="1"/>
</dbReference>
<keyword evidence="3" id="KW-0732">Signal</keyword>
<comment type="subcellular location">
    <subcellularLocation>
        <location evidence="1">Cell envelope</location>
    </subcellularLocation>
</comment>
<evidence type="ECO:0000256" key="1">
    <source>
        <dbReference type="ARBA" id="ARBA00004196"/>
    </source>
</evidence>
<dbReference type="EMBL" id="PDSK01000040">
    <property type="protein sequence ID" value="PIE35553.1"/>
    <property type="molecule type" value="Genomic_DNA"/>
</dbReference>
<dbReference type="SUPFAM" id="SSF53822">
    <property type="entry name" value="Periplasmic binding protein-like I"/>
    <property type="match status" value="1"/>
</dbReference>
<comment type="similarity">
    <text evidence="2">Belongs to the bacterial solute-binding protein 2 family.</text>
</comment>
<dbReference type="GO" id="GO:0030313">
    <property type="term" value="C:cell envelope"/>
    <property type="evidence" value="ECO:0007669"/>
    <property type="project" value="UniProtKB-SubCell"/>
</dbReference>
<evidence type="ECO:0000256" key="3">
    <source>
        <dbReference type="ARBA" id="ARBA00022729"/>
    </source>
</evidence>
<dbReference type="InterPro" id="IPR025997">
    <property type="entry name" value="SBP_2_dom"/>
</dbReference>
<evidence type="ECO:0000313" key="6">
    <source>
        <dbReference type="Proteomes" id="UP000230821"/>
    </source>
</evidence>
<dbReference type="CDD" id="cd20007">
    <property type="entry name" value="PBP1_ABC_sugar_binding-like"/>
    <property type="match status" value="1"/>
</dbReference>